<evidence type="ECO:0000313" key="4">
    <source>
        <dbReference type="EMBL" id="TXG70034.1"/>
    </source>
</evidence>
<evidence type="ECO:0000313" key="3">
    <source>
        <dbReference type="EMBL" id="TXG70031.1"/>
    </source>
</evidence>
<evidence type="ECO:0000256" key="1">
    <source>
        <dbReference type="ARBA" id="ARBA00022448"/>
    </source>
</evidence>
<keyword evidence="5" id="KW-1185">Reference proteome</keyword>
<protein>
    <submittedName>
        <fullName evidence="4">Uncharacterized protein</fullName>
    </submittedName>
</protein>
<reference evidence="5" key="1">
    <citation type="journal article" date="2019" name="Gigascience">
        <title>De novo genome assembly of the endangered Acer yangbiense, a plant species with extremely small populations endemic to Yunnan Province, China.</title>
        <authorList>
            <person name="Yang J."/>
            <person name="Wariss H.M."/>
            <person name="Tao L."/>
            <person name="Zhang R."/>
            <person name="Yun Q."/>
            <person name="Hollingsworth P."/>
            <person name="Dao Z."/>
            <person name="Luo G."/>
            <person name="Guo H."/>
            <person name="Ma Y."/>
            <person name="Sun W."/>
        </authorList>
    </citation>
    <scope>NUCLEOTIDE SEQUENCE [LARGE SCALE GENOMIC DNA]</scope>
    <source>
        <strain evidence="5">cv. Malutang</strain>
    </source>
</reference>
<dbReference type="GO" id="GO:0006869">
    <property type="term" value="P:lipid transport"/>
    <property type="evidence" value="ECO:0007669"/>
    <property type="project" value="InterPro"/>
</dbReference>
<keyword evidence="1" id="KW-0813">Transport</keyword>
<dbReference type="InterPro" id="IPR033872">
    <property type="entry name" value="nsLTP2"/>
</dbReference>
<dbReference type="PANTHER" id="PTHR33214">
    <property type="entry name" value="BIFUNCTIONAL INHIBITOR/LIPID-TRANSFER PROTEIN/SEED STORAGE 2S ALBUMIN SUPERFAMILY PROTEIN"/>
    <property type="match status" value="1"/>
</dbReference>
<comment type="caution">
    <text evidence="4">The sequence shown here is derived from an EMBL/GenBank/DDBJ whole genome shotgun (WGS) entry which is preliminary data.</text>
</comment>
<dbReference type="EMBL" id="VAHF01000002">
    <property type="protein sequence ID" value="TXG70031.1"/>
    <property type="molecule type" value="Genomic_DNA"/>
</dbReference>
<accession>A0A5C7IMI3</accession>
<dbReference type="EMBL" id="VAHF01000002">
    <property type="protein sequence ID" value="TXG70034.1"/>
    <property type="molecule type" value="Genomic_DNA"/>
</dbReference>
<dbReference type="InterPro" id="IPR036312">
    <property type="entry name" value="Bifun_inhib/LTP/seed_sf"/>
</dbReference>
<proteinExistence type="predicted"/>
<organism evidence="4 5">
    <name type="scientific">Acer yangbiense</name>
    <dbReference type="NCBI Taxonomy" id="1000413"/>
    <lineage>
        <taxon>Eukaryota</taxon>
        <taxon>Viridiplantae</taxon>
        <taxon>Streptophyta</taxon>
        <taxon>Embryophyta</taxon>
        <taxon>Tracheophyta</taxon>
        <taxon>Spermatophyta</taxon>
        <taxon>Magnoliopsida</taxon>
        <taxon>eudicotyledons</taxon>
        <taxon>Gunneridae</taxon>
        <taxon>Pentapetalae</taxon>
        <taxon>rosids</taxon>
        <taxon>malvids</taxon>
        <taxon>Sapindales</taxon>
        <taxon>Sapindaceae</taxon>
        <taxon>Hippocastanoideae</taxon>
        <taxon>Acereae</taxon>
        <taxon>Acer</taxon>
    </lineage>
</organism>
<dbReference type="OrthoDB" id="665742at2759"/>
<dbReference type="SUPFAM" id="SSF47699">
    <property type="entry name" value="Bifunctional inhibitor/lipid-transfer protein/seed storage 2S albumin"/>
    <property type="match status" value="1"/>
</dbReference>
<dbReference type="Gene3D" id="1.10.110.10">
    <property type="entry name" value="Plant lipid-transfer and hydrophobic proteins"/>
    <property type="match status" value="1"/>
</dbReference>
<dbReference type="Proteomes" id="UP000323000">
    <property type="component" value="Chromosome 2"/>
</dbReference>
<gene>
    <name evidence="3" type="ORF">EZV62_004966</name>
    <name evidence="4" type="ORF">EZV62_004969</name>
</gene>
<sequence length="142" mass="15813">MIMWMDSPFLSHPSINSVLKQSMQAMSKIFSKIYMMMKSVSYSYVVVCTAVLVAVVMVSWEMPAAEAVTCNPMELMGPCAIPFATGILPTPQCCMRMRDQQNCMCDYLRNPVYKEYLDSDSGIKITALCGLPSPRSMCPQAP</sequence>
<evidence type="ECO:0000256" key="2">
    <source>
        <dbReference type="ARBA" id="ARBA00023121"/>
    </source>
</evidence>
<keyword evidence="2" id="KW-0446">Lipid-binding</keyword>
<dbReference type="PANTHER" id="PTHR33214:SF69">
    <property type="entry name" value="BIFUNCTIONAL INHIBITOR_LIPID-TRANSFER PROTEIN_SEED STORAGE 2S ALBUMIN SUPERFAMILY PROTEIN"/>
    <property type="match status" value="1"/>
</dbReference>
<dbReference type="AlphaFoldDB" id="A0A5C7IMI3"/>
<dbReference type="GO" id="GO:0008289">
    <property type="term" value="F:lipid binding"/>
    <property type="evidence" value="ECO:0007669"/>
    <property type="project" value="UniProtKB-KW"/>
</dbReference>
<reference evidence="4" key="2">
    <citation type="submission" date="2019-05" db="EMBL/GenBank/DDBJ databases">
        <authorList>
            <person name="Zhang R."/>
        </authorList>
    </citation>
    <scope>NUCLEOTIDE SEQUENCE [LARGE SCALE GENOMIC DNA]</scope>
    <source>
        <strain evidence="4">Malutang-1-2009seedling</strain>
        <tissue evidence="4">Leaf</tissue>
    </source>
</reference>
<name>A0A5C7IMI3_9ROSI</name>
<evidence type="ECO:0000313" key="5">
    <source>
        <dbReference type="Proteomes" id="UP000323000"/>
    </source>
</evidence>